<dbReference type="PANTHER" id="PTHR43673">
    <property type="entry name" value="NAD(P)H NITROREDUCTASE YDGI-RELATED"/>
    <property type="match status" value="1"/>
</dbReference>
<keyword evidence="5" id="KW-1185">Reference proteome</keyword>
<evidence type="ECO:0000256" key="2">
    <source>
        <dbReference type="ARBA" id="ARBA00023002"/>
    </source>
</evidence>
<dbReference type="PATRIC" id="fig|1291734.4.peg.331"/>
<accession>A0A0R1JIL6</accession>
<dbReference type="Pfam" id="PF00881">
    <property type="entry name" value="Nitroreductase"/>
    <property type="match status" value="1"/>
</dbReference>
<reference evidence="4 5" key="1">
    <citation type="journal article" date="2015" name="Genome Announc.">
        <title>Expanding the biotechnology potential of lactobacilli through comparative genomics of 213 strains and associated genera.</title>
        <authorList>
            <person name="Sun Z."/>
            <person name="Harris H.M."/>
            <person name="McCann A."/>
            <person name="Guo C."/>
            <person name="Argimon S."/>
            <person name="Zhang W."/>
            <person name="Yang X."/>
            <person name="Jeffery I.B."/>
            <person name="Cooney J.C."/>
            <person name="Kagawa T.F."/>
            <person name="Liu W."/>
            <person name="Song Y."/>
            <person name="Salvetti E."/>
            <person name="Wrobel A."/>
            <person name="Rasinkangas P."/>
            <person name="Parkhill J."/>
            <person name="Rea M.C."/>
            <person name="O'Sullivan O."/>
            <person name="Ritari J."/>
            <person name="Douillard F.P."/>
            <person name="Paul Ross R."/>
            <person name="Yang R."/>
            <person name="Briner A.E."/>
            <person name="Felis G.E."/>
            <person name="de Vos W.M."/>
            <person name="Barrangou R."/>
            <person name="Klaenhammer T.R."/>
            <person name="Caufield P.W."/>
            <person name="Cui Y."/>
            <person name="Zhang H."/>
            <person name="O'Toole P.W."/>
        </authorList>
    </citation>
    <scope>NUCLEOTIDE SEQUENCE [LARGE SCALE GENOMIC DNA]</scope>
    <source>
        <strain evidence="4 5">JCM 17158</strain>
    </source>
</reference>
<dbReference type="GO" id="GO:0016491">
    <property type="term" value="F:oxidoreductase activity"/>
    <property type="evidence" value="ECO:0007669"/>
    <property type="project" value="UniProtKB-KW"/>
</dbReference>
<evidence type="ECO:0000313" key="5">
    <source>
        <dbReference type="Proteomes" id="UP000051804"/>
    </source>
</evidence>
<evidence type="ECO:0000256" key="1">
    <source>
        <dbReference type="ARBA" id="ARBA00007118"/>
    </source>
</evidence>
<protein>
    <submittedName>
        <fullName evidence="4">Nitroreductase</fullName>
    </submittedName>
</protein>
<evidence type="ECO:0000259" key="3">
    <source>
        <dbReference type="Pfam" id="PF00881"/>
    </source>
</evidence>
<dbReference type="Proteomes" id="UP000051804">
    <property type="component" value="Unassembled WGS sequence"/>
</dbReference>
<dbReference type="EMBL" id="AZDJ01000030">
    <property type="protein sequence ID" value="KRK71135.1"/>
    <property type="molecule type" value="Genomic_DNA"/>
</dbReference>
<sequence>MLIHEVARKHYNEGGYKIDREGVLIMSIVNNDFTDVMTNRHSIRQFDPSVTIDHDEVKAMIKEATTAPSACNLQSWHFVVIDTPAAKEKLKEAAMKFNYPQIDTASTIIYIAGDTQSHKVYRELWNKVYEAGDITKEKLESIFNTFLPLYEHADRNFLTLDATLDGAMVGMQLLLAARAHGYEANPWSGYDFKKILPAVGLDPARYVPVMAVSIGKPAEKPIASPRYDVDQLIEFRD</sequence>
<name>A0A0R1JIL6_9LACO</name>
<gene>
    <name evidence="4" type="ORF">FD02_GL000321</name>
</gene>
<feature type="domain" description="Nitroreductase" evidence="3">
    <location>
        <begin position="38"/>
        <end position="216"/>
    </location>
</feature>
<dbReference type="PANTHER" id="PTHR43673:SF10">
    <property type="entry name" value="NADH DEHYDROGENASE_NAD(P)H NITROREDUCTASE XCC3605-RELATED"/>
    <property type="match status" value="1"/>
</dbReference>
<organism evidence="4 5">
    <name type="scientific">Lacticaseibacillus nasuensis JCM 17158</name>
    <dbReference type="NCBI Taxonomy" id="1291734"/>
    <lineage>
        <taxon>Bacteria</taxon>
        <taxon>Bacillati</taxon>
        <taxon>Bacillota</taxon>
        <taxon>Bacilli</taxon>
        <taxon>Lactobacillales</taxon>
        <taxon>Lactobacillaceae</taxon>
        <taxon>Lacticaseibacillus</taxon>
    </lineage>
</organism>
<dbReference type="InterPro" id="IPR029479">
    <property type="entry name" value="Nitroreductase"/>
</dbReference>
<dbReference type="CDD" id="cd02137">
    <property type="entry name" value="MhqN-like"/>
    <property type="match status" value="1"/>
</dbReference>
<dbReference type="AlphaFoldDB" id="A0A0R1JIL6"/>
<dbReference type="InterPro" id="IPR000415">
    <property type="entry name" value="Nitroreductase-like"/>
</dbReference>
<comment type="similarity">
    <text evidence="1">Belongs to the nitroreductase family.</text>
</comment>
<dbReference type="Gene3D" id="3.40.109.10">
    <property type="entry name" value="NADH Oxidase"/>
    <property type="match status" value="1"/>
</dbReference>
<evidence type="ECO:0000313" key="4">
    <source>
        <dbReference type="EMBL" id="KRK71135.1"/>
    </source>
</evidence>
<dbReference type="SUPFAM" id="SSF55469">
    <property type="entry name" value="FMN-dependent nitroreductase-like"/>
    <property type="match status" value="1"/>
</dbReference>
<keyword evidence="2" id="KW-0560">Oxidoreductase</keyword>
<comment type="caution">
    <text evidence="4">The sequence shown here is derived from an EMBL/GenBank/DDBJ whole genome shotgun (WGS) entry which is preliminary data.</text>
</comment>
<proteinExistence type="inferred from homology"/>
<dbReference type="STRING" id="1291734.FD02_GL000321"/>